<reference evidence="5" key="1">
    <citation type="journal article" date="2020" name="bioRxiv">
        <title>Comparative genomics of Chlamydomonas.</title>
        <authorList>
            <person name="Craig R.J."/>
            <person name="Hasan A.R."/>
            <person name="Ness R.W."/>
            <person name="Keightley P.D."/>
        </authorList>
    </citation>
    <scope>NUCLEOTIDE SEQUENCE</scope>
    <source>
        <strain evidence="5">CCAP 11/70</strain>
    </source>
</reference>
<keyword evidence="1" id="KW-0378">Hydrolase</keyword>
<keyword evidence="3" id="KW-1133">Transmembrane helix</keyword>
<dbReference type="PANTHER" id="PTHR43329">
    <property type="entry name" value="EPOXIDE HYDROLASE"/>
    <property type="match status" value="1"/>
</dbReference>
<keyword evidence="3" id="KW-0812">Transmembrane</keyword>
<accession>A0A835XXE9</accession>
<dbReference type="AlphaFoldDB" id="A0A835XXE9"/>
<dbReference type="Gene3D" id="3.40.50.1820">
    <property type="entry name" value="alpha/beta hydrolase"/>
    <property type="match status" value="1"/>
</dbReference>
<dbReference type="PRINTS" id="PR00111">
    <property type="entry name" value="ABHYDROLASE"/>
</dbReference>
<dbReference type="Pfam" id="PF00561">
    <property type="entry name" value="Abhydrolase_1"/>
    <property type="match status" value="1"/>
</dbReference>
<evidence type="ECO:0000256" key="3">
    <source>
        <dbReference type="SAM" id="Phobius"/>
    </source>
</evidence>
<keyword evidence="6" id="KW-1185">Reference proteome</keyword>
<evidence type="ECO:0000256" key="1">
    <source>
        <dbReference type="ARBA" id="ARBA00022801"/>
    </source>
</evidence>
<gene>
    <name evidence="5" type="ORF">HYH03_010146</name>
</gene>
<comment type="similarity">
    <text evidence="2">Belongs to the AB hydrolase superfamily. Epoxide hydrolase family.</text>
</comment>
<dbReference type="EMBL" id="JAEHOE010000052">
    <property type="protein sequence ID" value="KAG2491579.1"/>
    <property type="molecule type" value="Genomic_DNA"/>
</dbReference>
<evidence type="ECO:0000259" key="4">
    <source>
        <dbReference type="Pfam" id="PF00561"/>
    </source>
</evidence>
<keyword evidence="3" id="KW-0472">Membrane</keyword>
<dbReference type="InterPro" id="IPR000639">
    <property type="entry name" value="Epox_hydrolase-like"/>
</dbReference>
<dbReference type="GO" id="GO:0016787">
    <property type="term" value="F:hydrolase activity"/>
    <property type="evidence" value="ECO:0007669"/>
    <property type="project" value="UniProtKB-KW"/>
</dbReference>
<evidence type="ECO:0000313" key="6">
    <source>
        <dbReference type="Proteomes" id="UP000612055"/>
    </source>
</evidence>
<comment type="caution">
    <text evidence="5">The sequence shown here is derived from an EMBL/GenBank/DDBJ whole genome shotgun (WGS) entry which is preliminary data.</text>
</comment>
<dbReference type="OrthoDB" id="7130006at2759"/>
<organism evidence="5 6">
    <name type="scientific">Edaphochlamys debaryana</name>
    <dbReference type="NCBI Taxonomy" id="47281"/>
    <lineage>
        <taxon>Eukaryota</taxon>
        <taxon>Viridiplantae</taxon>
        <taxon>Chlorophyta</taxon>
        <taxon>core chlorophytes</taxon>
        <taxon>Chlorophyceae</taxon>
        <taxon>CS clade</taxon>
        <taxon>Chlamydomonadales</taxon>
        <taxon>Chlamydomonadales incertae sedis</taxon>
        <taxon>Edaphochlamys</taxon>
    </lineage>
</organism>
<dbReference type="InterPro" id="IPR029058">
    <property type="entry name" value="AB_hydrolase_fold"/>
</dbReference>
<protein>
    <recommendedName>
        <fullName evidence="4">AB hydrolase-1 domain-containing protein</fullName>
    </recommendedName>
</protein>
<dbReference type="Proteomes" id="UP000612055">
    <property type="component" value="Unassembled WGS sequence"/>
</dbReference>
<dbReference type="InterPro" id="IPR000073">
    <property type="entry name" value="AB_hydrolase_1"/>
</dbReference>
<proteinExistence type="inferred from homology"/>
<sequence>MPPKREPVAAPNGEVYTPSPVLEAVPFPSKGQDLLYLLFAPLLGTYLLLMLLHDFIKRPFEFFRSRPRRHDTCPLPPSLDGLLSRTIDVGDGVQLHAMTWGTRPGAPLVVLLHGFPECWYSWRHVLAAWREAGHEVVAIDMRGYNTSSKPEGVAAYSLDRLTEDVAAVVRALGRSSCTLIGHDWGGAVAWATAGRYPGLVQRLVVMAGPHWLLYKRNMTLAQACMSYYFLWFALPLLPELLLLHTDALFFDLAFRQRQPYSARQGAVTAADVEVYKAAWQQPGAATAALHYYRAALGADTGAMQLLPETSRGLRRRLEMPVLVVWGEKDHALALSNLGDVDQVAPKVQVHVIPGCSHWIQSDAPDAVQRILDDWLAANPV</sequence>
<feature type="domain" description="AB hydrolase-1" evidence="4">
    <location>
        <begin position="107"/>
        <end position="364"/>
    </location>
</feature>
<dbReference type="SUPFAM" id="SSF53474">
    <property type="entry name" value="alpha/beta-Hydrolases"/>
    <property type="match status" value="1"/>
</dbReference>
<name>A0A835XXE9_9CHLO</name>
<dbReference type="PRINTS" id="PR00412">
    <property type="entry name" value="EPOXHYDRLASE"/>
</dbReference>
<feature type="transmembrane region" description="Helical" evidence="3">
    <location>
        <begin position="225"/>
        <end position="243"/>
    </location>
</feature>
<feature type="transmembrane region" description="Helical" evidence="3">
    <location>
        <begin position="34"/>
        <end position="56"/>
    </location>
</feature>
<evidence type="ECO:0000256" key="2">
    <source>
        <dbReference type="ARBA" id="ARBA00038334"/>
    </source>
</evidence>
<evidence type="ECO:0000313" key="5">
    <source>
        <dbReference type="EMBL" id="KAG2491579.1"/>
    </source>
</evidence>